<dbReference type="Proteomes" id="UP000245396">
    <property type="component" value="Unassembled WGS sequence"/>
</dbReference>
<dbReference type="STRING" id="1192868.GCA_000304395_01475"/>
<dbReference type="RefSeq" id="WP_109611692.1">
    <property type="nucleotide sequence ID" value="NZ_QGGG01000002.1"/>
</dbReference>
<name>A0A316C7K3_PSESE</name>
<evidence type="ECO:0000256" key="1">
    <source>
        <dbReference type="SAM" id="Phobius"/>
    </source>
</evidence>
<sequence length="111" mass="12331">MHLHDDNDQIVETLFRNGTITVVGIVLSFSLSFLTQWANNPLPWNFIDLPPVFLIIAGIIYQIMALAILLRIASLQHNIYAKANRRFLIGVVLTGLGIVLAIIIDAVKLVP</sequence>
<keyword evidence="3" id="KW-1185">Reference proteome</keyword>
<dbReference type="OrthoDB" id="9806647at2"/>
<keyword evidence="1" id="KW-0472">Membrane</keyword>
<dbReference type="AlphaFoldDB" id="A0A316C7K3"/>
<feature type="transmembrane region" description="Helical" evidence="1">
    <location>
        <begin position="20"/>
        <end position="39"/>
    </location>
</feature>
<evidence type="ECO:0000313" key="3">
    <source>
        <dbReference type="Proteomes" id="UP000245396"/>
    </source>
</evidence>
<accession>A0A316C7K3</accession>
<keyword evidence="1" id="KW-1133">Transmembrane helix</keyword>
<feature type="transmembrane region" description="Helical" evidence="1">
    <location>
        <begin position="87"/>
        <end position="107"/>
    </location>
</feature>
<feature type="transmembrane region" description="Helical" evidence="1">
    <location>
        <begin position="51"/>
        <end position="75"/>
    </location>
</feature>
<gene>
    <name evidence="2" type="ORF">C7441_102135</name>
</gene>
<evidence type="ECO:0000313" key="2">
    <source>
        <dbReference type="EMBL" id="PWJ85690.1"/>
    </source>
</evidence>
<protein>
    <submittedName>
        <fullName evidence="2">Uncharacterized protein</fullName>
    </submittedName>
</protein>
<organism evidence="2 3">
    <name type="scientific">Pseudaminobacter salicylatoxidans</name>
    <dbReference type="NCBI Taxonomy" id="93369"/>
    <lineage>
        <taxon>Bacteria</taxon>
        <taxon>Pseudomonadati</taxon>
        <taxon>Pseudomonadota</taxon>
        <taxon>Alphaproteobacteria</taxon>
        <taxon>Hyphomicrobiales</taxon>
        <taxon>Phyllobacteriaceae</taxon>
        <taxon>Pseudaminobacter</taxon>
    </lineage>
</organism>
<comment type="caution">
    <text evidence="2">The sequence shown here is derived from an EMBL/GenBank/DDBJ whole genome shotgun (WGS) entry which is preliminary data.</text>
</comment>
<dbReference type="EMBL" id="QGGG01000002">
    <property type="protein sequence ID" value="PWJ85690.1"/>
    <property type="molecule type" value="Genomic_DNA"/>
</dbReference>
<keyword evidence="1" id="KW-0812">Transmembrane</keyword>
<reference evidence="2 3" key="1">
    <citation type="submission" date="2018-05" db="EMBL/GenBank/DDBJ databases">
        <title>Genomic Encyclopedia of Type Strains, Phase IV (KMG-IV): sequencing the most valuable type-strain genomes for metagenomic binning, comparative biology and taxonomic classification.</title>
        <authorList>
            <person name="Goeker M."/>
        </authorList>
    </citation>
    <scope>NUCLEOTIDE SEQUENCE [LARGE SCALE GENOMIC DNA]</scope>
    <source>
        <strain evidence="2 3">DSM 6986</strain>
    </source>
</reference>
<proteinExistence type="predicted"/>